<dbReference type="GO" id="GO:0003841">
    <property type="term" value="F:1-acylglycerol-3-phosphate O-acyltransferase activity"/>
    <property type="evidence" value="ECO:0007669"/>
    <property type="project" value="UniProtKB-EC"/>
</dbReference>
<feature type="domain" description="Phospholipid/glycerol acyltransferase" evidence="6">
    <location>
        <begin position="29"/>
        <end position="156"/>
    </location>
</feature>
<evidence type="ECO:0000256" key="4">
    <source>
        <dbReference type="ARBA" id="ARBA00023315"/>
    </source>
</evidence>
<evidence type="ECO:0000256" key="1">
    <source>
        <dbReference type="ARBA" id="ARBA00004728"/>
    </source>
</evidence>
<dbReference type="InterPro" id="IPR002123">
    <property type="entry name" value="Plipid/glycerol_acylTrfase"/>
</dbReference>
<feature type="transmembrane region" description="Helical" evidence="5">
    <location>
        <begin position="137"/>
        <end position="156"/>
    </location>
</feature>
<proteinExistence type="predicted"/>
<evidence type="ECO:0000256" key="2">
    <source>
        <dbReference type="ARBA" id="ARBA00013211"/>
    </source>
</evidence>
<evidence type="ECO:0000256" key="3">
    <source>
        <dbReference type="ARBA" id="ARBA00022679"/>
    </source>
</evidence>
<keyword evidence="5" id="KW-0812">Transmembrane</keyword>
<dbReference type="EC" id="2.3.1.51" evidence="2"/>
<dbReference type="GO" id="GO:0006654">
    <property type="term" value="P:phosphatidic acid biosynthetic process"/>
    <property type="evidence" value="ECO:0007669"/>
    <property type="project" value="TreeGrafter"/>
</dbReference>
<gene>
    <name evidence="7" type="ORF">J437_LFUL019468</name>
</gene>
<reference evidence="7" key="1">
    <citation type="submission" date="2013-04" db="EMBL/GenBank/DDBJ databases">
        <authorList>
            <person name="Qu J."/>
            <person name="Murali S.C."/>
            <person name="Bandaranaike D."/>
            <person name="Bellair M."/>
            <person name="Blankenburg K."/>
            <person name="Chao H."/>
            <person name="Dinh H."/>
            <person name="Doddapaneni H."/>
            <person name="Downs B."/>
            <person name="Dugan-Rocha S."/>
            <person name="Elkadiri S."/>
            <person name="Gnanaolivu R.D."/>
            <person name="Hernandez B."/>
            <person name="Javaid M."/>
            <person name="Jayaseelan J.C."/>
            <person name="Lee S."/>
            <person name="Li M."/>
            <person name="Ming W."/>
            <person name="Munidasa M."/>
            <person name="Muniz J."/>
            <person name="Nguyen L."/>
            <person name="Ongeri F."/>
            <person name="Osuji N."/>
            <person name="Pu L.-L."/>
            <person name="Puazo M."/>
            <person name="Qu C."/>
            <person name="Quiroz J."/>
            <person name="Raj R."/>
            <person name="Weissenberger G."/>
            <person name="Xin Y."/>
            <person name="Zou X."/>
            <person name="Han Y."/>
            <person name="Richards S."/>
            <person name="Worley K."/>
            <person name="Muzny D."/>
            <person name="Gibbs R."/>
        </authorList>
    </citation>
    <scope>NUCLEOTIDE SEQUENCE</scope>
    <source>
        <strain evidence="7">Sampled in the wild</strain>
    </source>
</reference>
<protein>
    <recommendedName>
        <fullName evidence="2">1-acylglycerol-3-phosphate O-acyltransferase</fullName>
        <ecNumber evidence="2">2.3.1.51</ecNumber>
    </recommendedName>
</protein>
<evidence type="ECO:0000259" key="6">
    <source>
        <dbReference type="SMART" id="SM00563"/>
    </source>
</evidence>
<name>A0A8K0P8E2_LADFU</name>
<dbReference type="GO" id="GO:0005783">
    <property type="term" value="C:endoplasmic reticulum"/>
    <property type="evidence" value="ECO:0007669"/>
    <property type="project" value="TreeGrafter"/>
</dbReference>
<dbReference type="PANTHER" id="PTHR10434:SF11">
    <property type="entry name" value="1-ACYL-SN-GLYCEROL-3-PHOSPHATE ACYLTRANSFERASE"/>
    <property type="match status" value="1"/>
</dbReference>
<dbReference type="Pfam" id="PF01553">
    <property type="entry name" value="Acyltransferase"/>
    <property type="match status" value="1"/>
</dbReference>
<dbReference type="SUPFAM" id="SSF69593">
    <property type="entry name" value="Glycerol-3-phosphate (1)-acyltransferase"/>
    <property type="match status" value="1"/>
</dbReference>
<feature type="transmembrane region" description="Helical" evidence="5">
    <location>
        <begin position="168"/>
        <end position="187"/>
    </location>
</feature>
<feature type="transmembrane region" description="Helical" evidence="5">
    <location>
        <begin position="63"/>
        <end position="80"/>
    </location>
</feature>
<keyword evidence="8" id="KW-1185">Reference proteome</keyword>
<keyword evidence="4" id="KW-0012">Acyltransferase</keyword>
<dbReference type="AlphaFoldDB" id="A0A8K0P8E2"/>
<keyword evidence="5" id="KW-1133">Transmembrane helix</keyword>
<keyword evidence="5" id="KW-0472">Membrane</keyword>
<comment type="pathway">
    <text evidence="1">Phospholipid metabolism; CDP-diacylglycerol biosynthesis; CDP-diacylglycerol from sn-glycerol 3-phosphate: step 2/3.</text>
</comment>
<dbReference type="SMART" id="SM00563">
    <property type="entry name" value="PlsC"/>
    <property type="match status" value="1"/>
</dbReference>
<dbReference type="EMBL" id="KZ310118">
    <property type="protein sequence ID" value="KAG8239870.1"/>
    <property type="molecule type" value="Genomic_DNA"/>
</dbReference>
<accession>A0A8K0P8E2</accession>
<sequence>MGVKWEVRGGNILDELAGRTGSRKEPKGAIFIANHQSTLDTLGMISIWDRLHPMAAVIKKEVFYVWPFGLAAYLAGSIYIDRSRGRTALYSIESCAHRVAKDKIKMFVFPEGTRNRANCSWGDDGAQKHLLPFKSGAFRAAISVGIPLVPVVYSPYTFVDEKRLLFDHGTLFIYAFLFRLPATQLLVDNDL</sequence>
<evidence type="ECO:0000313" key="7">
    <source>
        <dbReference type="EMBL" id="KAG8239870.1"/>
    </source>
</evidence>
<evidence type="ECO:0000256" key="5">
    <source>
        <dbReference type="SAM" id="Phobius"/>
    </source>
</evidence>
<dbReference type="CDD" id="cd07989">
    <property type="entry name" value="LPLAT_AGPAT-like"/>
    <property type="match status" value="1"/>
</dbReference>
<evidence type="ECO:0000313" key="8">
    <source>
        <dbReference type="Proteomes" id="UP000792457"/>
    </source>
</evidence>
<dbReference type="Proteomes" id="UP000792457">
    <property type="component" value="Unassembled WGS sequence"/>
</dbReference>
<dbReference type="PANTHER" id="PTHR10434">
    <property type="entry name" value="1-ACYL-SN-GLYCEROL-3-PHOSPHATE ACYLTRANSFERASE"/>
    <property type="match status" value="1"/>
</dbReference>
<comment type="caution">
    <text evidence="7">The sequence shown here is derived from an EMBL/GenBank/DDBJ whole genome shotgun (WGS) entry which is preliminary data.</text>
</comment>
<keyword evidence="3" id="KW-0808">Transferase</keyword>
<reference evidence="7" key="2">
    <citation type="submission" date="2017-10" db="EMBL/GenBank/DDBJ databases">
        <title>Ladona fulva Genome sequencing and assembly.</title>
        <authorList>
            <person name="Murali S."/>
            <person name="Richards S."/>
            <person name="Bandaranaike D."/>
            <person name="Bellair M."/>
            <person name="Blankenburg K."/>
            <person name="Chao H."/>
            <person name="Dinh H."/>
            <person name="Doddapaneni H."/>
            <person name="Dugan-Rocha S."/>
            <person name="Elkadiri S."/>
            <person name="Gnanaolivu R."/>
            <person name="Hernandez B."/>
            <person name="Skinner E."/>
            <person name="Javaid M."/>
            <person name="Lee S."/>
            <person name="Li M."/>
            <person name="Ming W."/>
            <person name="Munidasa M."/>
            <person name="Muniz J."/>
            <person name="Nguyen L."/>
            <person name="Hughes D."/>
            <person name="Osuji N."/>
            <person name="Pu L.-L."/>
            <person name="Puazo M."/>
            <person name="Qu C."/>
            <person name="Quiroz J."/>
            <person name="Raj R."/>
            <person name="Weissenberger G."/>
            <person name="Xin Y."/>
            <person name="Zou X."/>
            <person name="Han Y."/>
            <person name="Worley K."/>
            <person name="Muzny D."/>
            <person name="Gibbs R."/>
        </authorList>
    </citation>
    <scope>NUCLEOTIDE SEQUENCE</scope>
    <source>
        <strain evidence="7">Sampled in the wild</strain>
    </source>
</reference>
<organism evidence="7 8">
    <name type="scientific">Ladona fulva</name>
    <name type="common">Scarce chaser dragonfly</name>
    <name type="synonym">Libellula fulva</name>
    <dbReference type="NCBI Taxonomy" id="123851"/>
    <lineage>
        <taxon>Eukaryota</taxon>
        <taxon>Metazoa</taxon>
        <taxon>Ecdysozoa</taxon>
        <taxon>Arthropoda</taxon>
        <taxon>Hexapoda</taxon>
        <taxon>Insecta</taxon>
        <taxon>Pterygota</taxon>
        <taxon>Palaeoptera</taxon>
        <taxon>Odonata</taxon>
        <taxon>Epiprocta</taxon>
        <taxon>Anisoptera</taxon>
        <taxon>Libelluloidea</taxon>
        <taxon>Libellulidae</taxon>
        <taxon>Ladona</taxon>
    </lineage>
</organism>
<dbReference type="OrthoDB" id="202234at2759"/>